<keyword evidence="6 7" id="KW-0998">Cell outer membrane</keyword>
<dbReference type="Gene3D" id="2.60.40.1120">
    <property type="entry name" value="Carboxypeptidase-like, regulatory domain"/>
    <property type="match status" value="1"/>
</dbReference>
<dbReference type="GO" id="GO:0009279">
    <property type="term" value="C:cell outer membrane"/>
    <property type="evidence" value="ECO:0007669"/>
    <property type="project" value="UniProtKB-SubCell"/>
</dbReference>
<dbReference type="NCBIfam" id="TIGR04057">
    <property type="entry name" value="SusC_RagA_signa"/>
    <property type="match status" value="1"/>
</dbReference>
<sequence>MFKNELDVMKQKNKVLFMMGKYAVMLWLMVPLMSFAQQSTIIRGTVMDNSGQPLTGVTVEVVDSLQSRRFQASTNDKGIFSLAGLTAGNSYHIAFNRIGYERYLERNFLVRAGDNNSLLVRMSEVSEKVEEVVVVGYGTQRRALVTSAISKMNVDESTMRPVNSPAQLLDGRIAGVSTATGSGNLGSGERVSIRGISSLSASNEPLYVIDGVPITNTNSNLYDFGESMSSLATLNIADIESIEILKDAASAAIYGSRGTNGVVVITTRSGKEGRADIRLNVNGGMTQFPYLNKIKMADSELYVKSMNEGIANYNEQYGLQIGNSGYKLPISNPFGNLPDTDWMDVITQTGSFFTVDAAVSGGTQKMKNYFAAAYTTQEGVIKTNSMDKINLRGKMSYEVAPWLEIGTNNSANYVRNNQIPGASLGTTIIGRSIQQRPFDRPYKPNGDYYVGGTNELVYHNPMQILNEQTVYIEDLRYLGNFYTTLKWKDKLSWKSSFNADVTQTYDHTYYNENHPYGMGVGRLLDRNRLIRNYLFENVLTYNDKFGDFSLNAIAGHSFQKIDTRTTYIDARGFPSPSFVVASAAAETISSSGRGIYTLESYFGRATLSYLDRYILTGTLRTDGSSRFHRDNRWGWFPSISAGWNISEEEFMQGSGTDLKFRMSYGRTGNQDGLGSYVYQALMEGGYNYLGNSGIAVNTFGNETLTWEKAGQYDVGFDLGLLNGKVNVMVDWYQKNTTDLIYSMPVHATTGVTSITSNIGSMRNRGAEFTLNTHFNFGQFQWLSQFNIATNKNKITSLIGDDEPISIGGNRALQVGKEIGAYYLFKMEGIYQYDGEVPKSQYDIGIRAGDVKWRDLDGNGIINDNDRVVMGSSNPDFSGGWNNTFRYKGFSLDVFLSYVYGNDVFAQWQGEVARLGHNSAIMAEHAENRWTGPGSTNKYPRALNGDINNTRNSDRWLEDGSFIRLRTLMLGYNFPTPTLHKYHIKGLRAFLQADNLFLITNYPGWDPQVSNNMDPRFFSVDTFNVPQPRTFTVGLNANF</sequence>
<keyword evidence="4 7" id="KW-0812">Transmembrane</keyword>
<dbReference type="InterPro" id="IPR012910">
    <property type="entry name" value="Plug_dom"/>
</dbReference>
<dbReference type="InterPro" id="IPR008969">
    <property type="entry name" value="CarboxyPept-like_regulatory"/>
</dbReference>
<keyword evidence="5 7" id="KW-0472">Membrane</keyword>
<dbReference type="InterPro" id="IPR023996">
    <property type="entry name" value="TonB-dep_OMP_SusC/RagA"/>
</dbReference>
<keyword evidence="2 7" id="KW-0813">Transport</keyword>
<dbReference type="InterPro" id="IPR039426">
    <property type="entry name" value="TonB-dep_rcpt-like"/>
</dbReference>
<dbReference type="InterPro" id="IPR036942">
    <property type="entry name" value="Beta-barrel_TonB_sf"/>
</dbReference>
<dbReference type="Pfam" id="PF07715">
    <property type="entry name" value="Plug"/>
    <property type="match status" value="1"/>
</dbReference>
<dbReference type="PROSITE" id="PS52016">
    <property type="entry name" value="TONB_DEPENDENT_REC_3"/>
    <property type="match status" value="1"/>
</dbReference>
<evidence type="ECO:0000256" key="5">
    <source>
        <dbReference type="ARBA" id="ARBA00023136"/>
    </source>
</evidence>
<evidence type="ECO:0000313" key="9">
    <source>
        <dbReference type="EMBL" id="PRD47375.1"/>
    </source>
</evidence>
<evidence type="ECO:0000256" key="6">
    <source>
        <dbReference type="ARBA" id="ARBA00023237"/>
    </source>
</evidence>
<feature type="domain" description="TonB-dependent receptor plug" evidence="8">
    <location>
        <begin position="145"/>
        <end position="262"/>
    </location>
</feature>
<evidence type="ECO:0000259" key="8">
    <source>
        <dbReference type="Pfam" id="PF07715"/>
    </source>
</evidence>
<dbReference type="Proteomes" id="UP000239711">
    <property type="component" value="Unassembled WGS sequence"/>
</dbReference>
<organism evidence="9 10">
    <name type="scientific">Sphingobacterium haloxyli</name>
    <dbReference type="NCBI Taxonomy" id="2100533"/>
    <lineage>
        <taxon>Bacteria</taxon>
        <taxon>Pseudomonadati</taxon>
        <taxon>Bacteroidota</taxon>
        <taxon>Sphingobacteriia</taxon>
        <taxon>Sphingobacteriales</taxon>
        <taxon>Sphingobacteriaceae</taxon>
        <taxon>Sphingobacterium</taxon>
    </lineage>
</organism>
<dbReference type="NCBIfam" id="TIGR04056">
    <property type="entry name" value="OMP_RagA_SusC"/>
    <property type="match status" value="1"/>
</dbReference>
<accession>A0A2S9J3M2</accession>
<comment type="similarity">
    <text evidence="7">Belongs to the TonB-dependent receptor family.</text>
</comment>
<evidence type="ECO:0000256" key="2">
    <source>
        <dbReference type="ARBA" id="ARBA00022448"/>
    </source>
</evidence>
<reference evidence="9 10" key="1">
    <citation type="submission" date="2018-02" db="EMBL/GenBank/DDBJ databases">
        <title>The draft genome of Sphingobacterium sp. 5JN-11.</title>
        <authorList>
            <person name="Liu L."/>
            <person name="Li L."/>
            <person name="Liang L."/>
            <person name="Zhang X."/>
            <person name="Wang T."/>
        </authorList>
    </citation>
    <scope>NUCLEOTIDE SEQUENCE [LARGE SCALE GENOMIC DNA]</scope>
    <source>
        <strain evidence="9 10">5JN-11</strain>
    </source>
</reference>
<proteinExistence type="inferred from homology"/>
<keyword evidence="10" id="KW-1185">Reference proteome</keyword>
<comment type="subcellular location">
    <subcellularLocation>
        <location evidence="1 7">Cell outer membrane</location>
        <topology evidence="1 7">Multi-pass membrane protein</topology>
    </subcellularLocation>
</comment>
<dbReference type="SUPFAM" id="SSF56935">
    <property type="entry name" value="Porins"/>
    <property type="match status" value="1"/>
</dbReference>
<name>A0A2S9J3M2_9SPHI</name>
<dbReference type="Gene3D" id="2.40.170.20">
    <property type="entry name" value="TonB-dependent receptor, beta-barrel domain"/>
    <property type="match status" value="1"/>
</dbReference>
<evidence type="ECO:0000256" key="3">
    <source>
        <dbReference type="ARBA" id="ARBA00022452"/>
    </source>
</evidence>
<evidence type="ECO:0000256" key="1">
    <source>
        <dbReference type="ARBA" id="ARBA00004571"/>
    </source>
</evidence>
<evidence type="ECO:0000256" key="4">
    <source>
        <dbReference type="ARBA" id="ARBA00022692"/>
    </source>
</evidence>
<dbReference type="SUPFAM" id="SSF49464">
    <property type="entry name" value="Carboxypeptidase regulatory domain-like"/>
    <property type="match status" value="1"/>
</dbReference>
<dbReference type="InterPro" id="IPR023997">
    <property type="entry name" value="TonB-dep_OMP_SusC/RagA_CS"/>
</dbReference>
<protein>
    <submittedName>
        <fullName evidence="9">SusC/RagA family TonB-linked outer membrane protein</fullName>
    </submittedName>
</protein>
<dbReference type="OrthoDB" id="9768177at2"/>
<dbReference type="Pfam" id="PF13620">
    <property type="entry name" value="CarboxypepD_reg"/>
    <property type="match status" value="1"/>
</dbReference>
<dbReference type="AlphaFoldDB" id="A0A2S9J3M2"/>
<comment type="caution">
    <text evidence="9">The sequence shown here is derived from an EMBL/GenBank/DDBJ whole genome shotgun (WGS) entry which is preliminary data.</text>
</comment>
<keyword evidence="3 7" id="KW-1134">Transmembrane beta strand</keyword>
<dbReference type="InterPro" id="IPR037066">
    <property type="entry name" value="Plug_dom_sf"/>
</dbReference>
<gene>
    <name evidence="9" type="ORF">C5745_11210</name>
</gene>
<dbReference type="EMBL" id="PVBQ01000007">
    <property type="protein sequence ID" value="PRD47375.1"/>
    <property type="molecule type" value="Genomic_DNA"/>
</dbReference>
<evidence type="ECO:0000256" key="7">
    <source>
        <dbReference type="PROSITE-ProRule" id="PRU01360"/>
    </source>
</evidence>
<evidence type="ECO:0000313" key="10">
    <source>
        <dbReference type="Proteomes" id="UP000239711"/>
    </source>
</evidence>
<dbReference type="Gene3D" id="2.170.130.10">
    <property type="entry name" value="TonB-dependent receptor, plug domain"/>
    <property type="match status" value="1"/>
</dbReference>